<dbReference type="GO" id="GO:0051923">
    <property type="term" value="P:sulfation"/>
    <property type="evidence" value="ECO:0000318"/>
    <property type="project" value="GO_Central"/>
</dbReference>
<dbReference type="InterPro" id="IPR027417">
    <property type="entry name" value="P-loop_NTPase"/>
</dbReference>
<dbReference type="GO" id="GO:0005737">
    <property type="term" value="C:cytoplasm"/>
    <property type="evidence" value="ECO:0000318"/>
    <property type="project" value="GO_Central"/>
</dbReference>
<dbReference type="EnsemblPlants" id="Zm00001eb141280_T001">
    <property type="protein sequence ID" value="Zm00001eb141280_P001"/>
    <property type="gene ID" value="Zm00001eb141280"/>
</dbReference>
<proteinExistence type="inferred from homology"/>
<evidence type="ECO:0000256" key="2">
    <source>
        <dbReference type="ARBA" id="ARBA00022679"/>
    </source>
</evidence>
<dbReference type="EC" id="2.8.2.-" evidence="3"/>
<dbReference type="InterPro" id="IPR000863">
    <property type="entry name" value="Sulfotransferase_dom"/>
</dbReference>
<dbReference type="Gramene" id="Zm00001eb141280_T001">
    <property type="protein sequence ID" value="Zm00001eb141280_P001"/>
    <property type="gene ID" value="Zm00001eb141280"/>
</dbReference>
<dbReference type="SUPFAM" id="SSF52540">
    <property type="entry name" value="P-loop containing nucleoside triphosphate hydrolases"/>
    <property type="match status" value="1"/>
</dbReference>
<dbReference type="PANTHER" id="PTHR11783">
    <property type="entry name" value="SULFOTRANSFERASE SULT"/>
    <property type="match status" value="1"/>
</dbReference>
<evidence type="ECO:0000256" key="3">
    <source>
        <dbReference type="RuleBase" id="RU361155"/>
    </source>
</evidence>
<dbReference type="GO" id="GO:0008146">
    <property type="term" value="F:sulfotransferase activity"/>
    <property type="evidence" value="ECO:0000318"/>
    <property type="project" value="GO_Central"/>
</dbReference>
<sequence>MLKYNIEDRHPGIHSCFEPRPTDVFLVSFPKSGSGTTWLKALAFATLKRSTHPPFDGDHPLRHCNPHDCVKFLESYFNQQKGDVEALPSPRVLATHLPYSLLPGSIAEDGERSGCRIVYVCREPKDVLVSSSLFTRKAAPAMGFEERSFTIQEAL</sequence>
<dbReference type="Pfam" id="PF00685">
    <property type="entry name" value="Sulfotransfer_1"/>
    <property type="match status" value="1"/>
</dbReference>
<evidence type="ECO:0000259" key="4">
    <source>
        <dbReference type="Pfam" id="PF00685"/>
    </source>
</evidence>
<keyword evidence="2 3" id="KW-0808">Transferase</keyword>
<name>A0A804N7M4_MAIZE</name>
<comment type="similarity">
    <text evidence="1 3">Belongs to the sulfotransferase 1 family.</text>
</comment>
<evidence type="ECO:0000313" key="5">
    <source>
        <dbReference type="EnsemblPlants" id="Zm00001eb141280_P001"/>
    </source>
</evidence>
<dbReference type="AlphaFoldDB" id="A0A804N7M4"/>
<protein>
    <recommendedName>
        <fullName evidence="3">Sulfotransferase</fullName>
        <ecNumber evidence="3">2.8.2.-</ecNumber>
    </recommendedName>
</protein>
<organism evidence="5 6">
    <name type="scientific">Zea mays</name>
    <name type="common">Maize</name>
    <dbReference type="NCBI Taxonomy" id="4577"/>
    <lineage>
        <taxon>Eukaryota</taxon>
        <taxon>Viridiplantae</taxon>
        <taxon>Streptophyta</taxon>
        <taxon>Embryophyta</taxon>
        <taxon>Tracheophyta</taxon>
        <taxon>Spermatophyta</taxon>
        <taxon>Magnoliopsida</taxon>
        <taxon>Liliopsida</taxon>
        <taxon>Poales</taxon>
        <taxon>Poaceae</taxon>
        <taxon>PACMAD clade</taxon>
        <taxon>Panicoideae</taxon>
        <taxon>Andropogonodae</taxon>
        <taxon>Andropogoneae</taxon>
        <taxon>Tripsacinae</taxon>
        <taxon>Zea</taxon>
    </lineage>
</organism>
<reference evidence="5" key="3">
    <citation type="submission" date="2021-05" db="UniProtKB">
        <authorList>
            <consortium name="EnsemblPlants"/>
        </authorList>
    </citation>
    <scope>IDENTIFICATION</scope>
    <source>
        <strain evidence="5">cv. B73</strain>
    </source>
</reference>
<evidence type="ECO:0000256" key="1">
    <source>
        <dbReference type="ARBA" id="ARBA00005771"/>
    </source>
</evidence>
<dbReference type="InParanoid" id="A0A804N7M4"/>
<keyword evidence="6" id="KW-1185">Reference proteome</keyword>
<reference evidence="6" key="1">
    <citation type="submission" date="2015-12" db="EMBL/GenBank/DDBJ databases">
        <title>Update maize B73 reference genome by single molecule sequencing technologies.</title>
        <authorList>
            <consortium name="Maize Genome Sequencing Project"/>
            <person name="Ware D."/>
        </authorList>
    </citation>
    <scope>NUCLEOTIDE SEQUENCE [LARGE SCALE GENOMIC DNA]</scope>
    <source>
        <strain evidence="6">cv. B73</strain>
    </source>
</reference>
<evidence type="ECO:0000313" key="6">
    <source>
        <dbReference type="Proteomes" id="UP000007305"/>
    </source>
</evidence>
<accession>A0A804N7M4</accession>
<feature type="domain" description="Sulfotransferase" evidence="4">
    <location>
        <begin position="21"/>
        <end position="139"/>
    </location>
</feature>
<dbReference type="Proteomes" id="UP000007305">
    <property type="component" value="Chromosome 3"/>
</dbReference>
<reference evidence="5" key="2">
    <citation type="submission" date="2019-07" db="EMBL/GenBank/DDBJ databases">
        <authorList>
            <person name="Seetharam A."/>
            <person name="Woodhouse M."/>
            <person name="Cannon E."/>
        </authorList>
    </citation>
    <scope>NUCLEOTIDE SEQUENCE [LARGE SCALE GENOMIC DNA]</scope>
    <source>
        <strain evidence="5">cv. B73</strain>
    </source>
</reference>
<dbReference type="Gene3D" id="3.40.50.300">
    <property type="entry name" value="P-loop containing nucleotide triphosphate hydrolases"/>
    <property type="match status" value="1"/>
</dbReference>